<gene>
    <name evidence="1" type="ORF">SCHCODRAFT_106161</name>
</gene>
<evidence type="ECO:0000313" key="1">
    <source>
        <dbReference type="EMBL" id="EFJ01359.1"/>
    </source>
</evidence>
<dbReference type="OMA" id="WDTINND"/>
<evidence type="ECO:0008006" key="3">
    <source>
        <dbReference type="Google" id="ProtNLM"/>
    </source>
</evidence>
<dbReference type="GeneID" id="9586799"/>
<reference evidence="1 2" key="1">
    <citation type="journal article" date="2010" name="Nat. Biotechnol.">
        <title>Genome sequence of the model mushroom Schizophyllum commune.</title>
        <authorList>
            <person name="Ohm R.A."/>
            <person name="de Jong J.F."/>
            <person name="Lugones L.G."/>
            <person name="Aerts A."/>
            <person name="Kothe E."/>
            <person name="Stajich J.E."/>
            <person name="de Vries R.P."/>
            <person name="Record E."/>
            <person name="Levasseur A."/>
            <person name="Baker S.E."/>
            <person name="Bartholomew K.A."/>
            <person name="Coutinho P.M."/>
            <person name="Erdmann S."/>
            <person name="Fowler T.J."/>
            <person name="Gathman A.C."/>
            <person name="Lombard V."/>
            <person name="Henrissat B."/>
            <person name="Knabe N."/>
            <person name="Kuees U."/>
            <person name="Lilly W.W."/>
            <person name="Lindquist E."/>
            <person name="Lucas S."/>
            <person name="Magnuson J.K."/>
            <person name="Piumi F."/>
            <person name="Raudaskoski M."/>
            <person name="Salamov A."/>
            <person name="Schmutz J."/>
            <person name="Schwarze F.W.M.R."/>
            <person name="vanKuyk P.A."/>
            <person name="Horton J.S."/>
            <person name="Grigoriev I.V."/>
            <person name="Woesten H.A.B."/>
        </authorList>
    </citation>
    <scope>NUCLEOTIDE SEQUENCE [LARGE SCALE GENOMIC DNA]</scope>
    <source>
        <strain evidence="2">H4-8 / FGSC 9210</strain>
    </source>
</reference>
<accession>D8PTR3</accession>
<keyword evidence="2" id="KW-1185">Reference proteome</keyword>
<dbReference type="OrthoDB" id="3258386at2759"/>
<dbReference type="KEGG" id="scm:SCHCO_02742326"/>
<proteinExistence type="predicted"/>
<evidence type="ECO:0000313" key="2">
    <source>
        <dbReference type="Proteomes" id="UP000007431"/>
    </source>
</evidence>
<dbReference type="RefSeq" id="XP_003036261.1">
    <property type="nucleotide sequence ID" value="XM_003036215.1"/>
</dbReference>
<dbReference type="HOGENOM" id="CLU_021164_5_0_1"/>
<name>D8PTR3_SCHCM</name>
<sequence length="535" mass="60810">MLSLLDLSTQIRTLICREDVLHRRDLARLSRSCKAWHEAANPVLWSYIRLTNLLRLLPEGAFSRARTSSSVALDALSAEHWAPLLKLSPLVKRLRFNKLSDDSVRSLIADSPPPTTLFPNLITLEFRDAPPKYVYVNERSAREFYRERCMFLEAIIPPHVSISTLDLENVFLDVFVYRSIPLNGNSLTRLRVDETVGSTFYDAYGPIGLRAFIRALSDMRHLLEVVLRLPFDRDPMLLEALSRLPALESLDLRLGCAVVRRGHWTRHAPAYSEGAFPALRRLYLNNGLSFVDAIDIIQCAPVTRRRPLQTLKVVCADADPSSALTTLTEVMRKHCSYEHLEEFTVDDFFVSFDWPLLSQHIAPLTAFSRLTKLYICPLGGTELTDDDCLQMARAWPNLRELDIFMNCEICPKEGIACTLASLAAFAEHCPQIRHINMNFTATNIPYRTTLVDAGDRRADPVEIPLQACVNITNGRDVAEFLVDVFDGMARVNLAYPEDFEDPRSEGATEEFRRRDDEWEEVRSLTLGCREEPSLP</sequence>
<dbReference type="Gene3D" id="3.80.10.10">
    <property type="entry name" value="Ribonuclease Inhibitor"/>
    <property type="match status" value="1"/>
</dbReference>
<dbReference type="Proteomes" id="UP000007431">
    <property type="component" value="Unassembled WGS sequence"/>
</dbReference>
<organism evidence="2">
    <name type="scientific">Schizophyllum commune (strain H4-8 / FGSC 9210)</name>
    <name type="common">Split gill fungus</name>
    <dbReference type="NCBI Taxonomy" id="578458"/>
    <lineage>
        <taxon>Eukaryota</taxon>
        <taxon>Fungi</taxon>
        <taxon>Dikarya</taxon>
        <taxon>Basidiomycota</taxon>
        <taxon>Agaricomycotina</taxon>
        <taxon>Agaricomycetes</taxon>
        <taxon>Agaricomycetidae</taxon>
        <taxon>Agaricales</taxon>
        <taxon>Schizophyllaceae</taxon>
        <taxon>Schizophyllum</taxon>
    </lineage>
</organism>
<dbReference type="EMBL" id="GL377303">
    <property type="protein sequence ID" value="EFJ01359.1"/>
    <property type="molecule type" value="Genomic_DNA"/>
</dbReference>
<dbReference type="STRING" id="578458.D8PTR3"/>
<dbReference type="AlphaFoldDB" id="D8PTR3"/>
<dbReference type="SUPFAM" id="SSF52047">
    <property type="entry name" value="RNI-like"/>
    <property type="match status" value="1"/>
</dbReference>
<feature type="non-terminal residue" evidence="1">
    <location>
        <position position="535"/>
    </location>
</feature>
<protein>
    <recommendedName>
        <fullName evidence="3">F-box domain-containing protein</fullName>
    </recommendedName>
</protein>
<dbReference type="InterPro" id="IPR032675">
    <property type="entry name" value="LRR_dom_sf"/>
</dbReference>
<dbReference type="VEuPathDB" id="FungiDB:SCHCODRAFT_02742326"/>
<dbReference type="InParanoid" id="D8PTR3"/>